<accession>A0A0F9TAH8</accession>
<reference evidence="1" key="1">
    <citation type="journal article" date="2015" name="Nature">
        <title>Complex archaea that bridge the gap between prokaryotes and eukaryotes.</title>
        <authorList>
            <person name="Spang A."/>
            <person name="Saw J.H."/>
            <person name="Jorgensen S.L."/>
            <person name="Zaremba-Niedzwiedzka K."/>
            <person name="Martijn J."/>
            <person name="Lind A.E."/>
            <person name="van Eijk R."/>
            <person name="Schleper C."/>
            <person name="Guy L."/>
            <person name="Ettema T.J."/>
        </authorList>
    </citation>
    <scope>NUCLEOTIDE SEQUENCE</scope>
</reference>
<organism evidence="1">
    <name type="scientific">marine sediment metagenome</name>
    <dbReference type="NCBI Taxonomy" id="412755"/>
    <lineage>
        <taxon>unclassified sequences</taxon>
        <taxon>metagenomes</taxon>
        <taxon>ecological metagenomes</taxon>
    </lineage>
</organism>
<evidence type="ECO:0000313" key="1">
    <source>
        <dbReference type="EMBL" id="KKN38493.1"/>
    </source>
</evidence>
<gene>
    <name evidence="1" type="ORF">LCGC14_0752970</name>
</gene>
<name>A0A0F9TAH8_9ZZZZ</name>
<dbReference type="EMBL" id="LAZR01001824">
    <property type="protein sequence ID" value="KKN38493.1"/>
    <property type="molecule type" value="Genomic_DNA"/>
</dbReference>
<comment type="caution">
    <text evidence="1">The sequence shown here is derived from an EMBL/GenBank/DDBJ whole genome shotgun (WGS) entry which is preliminary data.</text>
</comment>
<dbReference type="AlphaFoldDB" id="A0A0F9TAH8"/>
<sequence length="83" mass="9519">MQIAKCEWVAKQTSEASRTGFVTVRRGMRIPVWLAFRCLYCGEYFNQCAAEEHFGKTRSEYIHDKGGIDRDEVIEVLCLPSEG</sequence>
<protein>
    <submittedName>
        <fullName evidence="1">Uncharacterized protein</fullName>
    </submittedName>
</protein>
<proteinExistence type="predicted"/>